<protein>
    <submittedName>
        <fullName evidence="1">Uncharacterized protein</fullName>
    </submittedName>
</protein>
<keyword evidence="2" id="KW-1185">Reference proteome</keyword>
<gene>
    <name evidence="1" type="ORF">GCM10022393_42560</name>
</gene>
<sequence>MKEMKQRVLGTHSSMPQSRSALKFDSYAIHQDVVSKAFQQHKSTIVNHFSTSDDYLELDFDYGSKIGEGFTNTGTRRNPVVKK</sequence>
<comment type="caution">
    <text evidence="1">The sequence shown here is derived from an EMBL/GenBank/DDBJ whole genome shotgun (WGS) entry which is preliminary data.</text>
</comment>
<organism evidence="1 2">
    <name type="scientific">Aquimarina addita</name>
    <dbReference type="NCBI Taxonomy" id="870485"/>
    <lineage>
        <taxon>Bacteria</taxon>
        <taxon>Pseudomonadati</taxon>
        <taxon>Bacteroidota</taxon>
        <taxon>Flavobacteriia</taxon>
        <taxon>Flavobacteriales</taxon>
        <taxon>Flavobacteriaceae</taxon>
        <taxon>Aquimarina</taxon>
    </lineage>
</organism>
<dbReference type="EMBL" id="BAABCW010000034">
    <property type="protein sequence ID" value="GAA3523250.1"/>
    <property type="molecule type" value="Genomic_DNA"/>
</dbReference>
<name>A0ABP6UXW8_9FLAO</name>
<dbReference type="Proteomes" id="UP001500459">
    <property type="component" value="Unassembled WGS sequence"/>
</dbReference>
<reference evidence="2" key="1">
    <citation type="journal article" date="2019" name="Int. J. Syst. Evol. Microbiol.">
        <title>The Global Catalogue of Microorganisms (GCM) 10K type strain sequencing project: providing services to taxonomists for standard genome sequencing and annotation.</title>
        <authorList>
            <consortium name="The Broad Institute Genomics Platform"/>
            <consortium name="The Broad Institute Genome Sequencing Center for Infectious Disease"/>
            <person name="Wu L."/>
            <person name="Ma J."/>
        </authorList>
    </citation>
    <scope>NUCLEOTIDE SEQUENCE [LARGE SCALE GENOMIC DNA]</scope>
    <source>
        <strain evidence="2">JCM 17106</strain>
    </source>
</reference>
<evidence type="ECO:0000313" key="2">
    <source>
        <dbReference type="Proteomes" id="UP001500459"/>
    </source>
</evidence>
<proteinExistence type="predicted"/>
<dbReference type="RefSeq" id="WP_344930929.1">
    <property type="nucleotide sequence ID" value="NZ_BAABCW010000034.1"/>
</dbReference>
<accession>A0ABP6UXW8</accession>
<evidence type="ECO:0000313" key="1">
    <source>
        <dbReference type="EMBL" id="GAA3523250.1"/>
    </source>
</evidence>